<dbReference type="InterPro" id="IPR019307">
    <property type="entry name" value="RNA-bd_AU-1/RNase_E/G"/>
</dbReference>
<evidence type="ECO:0000259" key="6">
    <source>
        <dbReference type="PROSITE" id="PS50126"/>
    </source>
</evidence>
<evidence type="ECO:0000256" key="3">
    <source>
        <dbReference type="ARBA" id="ARBA00022801"/>
    </source>
</evidence>
<dbReference type="GO" id="GO:0005737">
    <property type="term" value="C:cytoplasm"/>
    <property type="evidence" value="ECO:0007669"/>
    <property type="project" value="TreeGrafter"/>
</dbReference>
<dbReference type="InterPro" id="IPR003029">
    <property type="entry name" value="S1_domain"/>
</dbReference>
<comment type="caution">
    <text evidence="7">The sequence shown here is derived from an EMBL/GenBank/DDBJ whole genome shotgun (WGS) entry which is preliminary data.</text>
</comment>
<gene>
    <name evidence="7" type="ORF">EV213_11146</name>
</gene>
<dbReference type="InterPro" id="IPR004659">
    <property type="entry name" value="RNase_E/G"/>
</dbReference>
<dbReference type="Pfam" id="PF00575">
    <property type="entry name" value="S1"/>
    <property type="match status" value="1"/>
</dbReference>
<evidence type="ECO:0000256" key="1">
    <source>
        <dbReference type="ARBA" id="ARBA00001946"/>
    </source>
</evidence>
<accession>A0A4V3D4Y3</accession>
<dbReference type="Proteomes" id="UP000295632">
    <property type="component" value="Unassembled WGS sequence"/>
</dbReference>
<evidence type="ECO:0000256" key="4">
    <source>
        <dbReference type="ARBA" id="ARBA00022842"/>
    </source>
</evidence>
<keyword evidence="8" id="KW-1185">Reference proteome</keyword>
<dbReference type="GO" id="GO:0003723">
    <property type="term" value="F:RNA binding"/>
    <property type="evidence" value="ECO:0007669"/>
    <property type="project" value="UniProtKB-KW"/>
</dbReference>
<dbReference type="CDD" id="cd04453">
    <property type="entry name" value="S1_RNase_E"/>
    <property type="match status" value="1"/>
</dbReference>
<comment type="cofactor">
    <cofactor evidence="1">
        <name>Mg(2+)</name>
        <dbReference type="ChEBI" id="CHEBI:18420"/>
    </cofactor>
</comment>
<feature type="domain" description="S1 motif" evidence="6">
    <location>
        <begin position="38"/>
        <end position="109"/>
    </location>
</feature>
<dbReference type="GO" id="GO:0006364">
    <property type="term" value="P:rRNA processing"/>
    <property type="evidence" value="ECO:0007669"/>
    <property type="project" value="TreeGrafter"/>
</dbReference>
<dbReference type="EMBL" id="SNYJ01000011">
    <property type="protein sequence ID" value="TDQ37967.1"/>
    <property type="molecule type" value="Genomic_DNA"/>
</dbReference>
<evidence type="ECO:0000313" key="8">
    <source>
        <dbReference type="Proteomes" id="UP000295632"/>
    </source>
</evidence>
<reference evidence="7 8" key="1">
    <citation type="submission" date="2019-03" db="EMBL/GenBank/DDBJ databases">
        <title>Genomic Encyclopedia of Type Strains, Phase IV (KMG-IV): sequencing the most valuable type-strain genomes for metagenomic binning, comparative biology and taxonomic classification.</title>
        <authorList>
            <person name="Goeker M."/>
        </authorList>
    </citation>
    <scope>NUCLEOTIDE SEQUENCE [LARGE SCALE GENOMIC DNA]</scope>
    <source>
        <strain evidence="7 8">DSM 28697</strain>
    </source>
</reference>
<dbReference type="Pfam" id="PF10150">
    <property type="entry name" value="RNase_E_G"/>
    <property type="match status" value="1"/>
</dbReference>
<evidence type="ECO:0000256" key="5">
    <source>
        <dbReference type="ARBA" id="ARBA00022884"/>
    </source>
</evidence>
<dbReference type="GO" id="GO:0016787">
    <property type="term" value="F:hydrolase activity"/>
    <property type="evidence" value="ECO:0007669"/>
    <property type="project" value="UniProtKB-KW"/>
</dbReference>
<dbReference type="GO" id="GO:0004540">
    <property type="term" value="F:RNA nuclease activity"/>
    <property type="evidence" value="ECO:0007669"/>
    <property type="project" value="InterPro"/>
</dbReference>
<dbReference type="GO" id="GO:0046872">
    <property type="term" value="F:metal ion binding"/>
    <property type="evidence" value="ECO:0007669"/>
    <property type="project" value="UniProtKB-KW"/>
</dbReference>
<dbReference type="AlphaFoldDB" id="A0A4V3D4Y3"/>
<name>A0A4V3D4Y3_9BACI</name>
<protein>
    <submittedName>
        <fullName evidence="7">RNAse G</fullName>
    </submittedName>
</protein>
<dbReference type="NCBIfam" id="TIGR00757">
    <property type="entry name" value="RNaseEG"/>
    <property type="match status" value="1"/>
</dbReference>
<sequence length="481" mass="53670">MKEVYIDALTQPIRLVCIEHQQLQDIRFEEKTSQPLLEDCYAGKVLRIHPALQAAFIDIGSHKGGFLPLNELPDGENGPIESRLTEGQRVLVQVKKEPYRDKGAKLTMKIELKASGMVYLPKSGYVAVSKKIKSPEAKQRLQKLADSLCEPGEGLLFRTEAEGLTDEQLTIAMNRLQNSFQDLLHTFRSAADGALLQRTSSVILNVVKELASSEQIRVITNSRQFKTVLARSIEENVDWVTDEGAVHLFSNHGLEATIEQVLSSVVPLPGGGQLVIESLEALTVIDVNSGQALGHRVKERTIQRTNEEAAREIPRQLKLRQIGGMVVVDFIDMKEQHLRASIEGTLRAGFLDDKTRTSCLGFTALGLYEIVRKRTGQPLQERLTQPCPSCQGTGDVLSEEEFVRQLQQSLLESNRSEDEAALVAIHRDQDATKDWKQQLFSRHLPFQHVLFTVGHELAPCSFRVLQTGSLNAIKDAADRRS</sequence>
<dbReference type="SMART" id="SM00316">
    <property type="entry name" value="S1"/>
    <property type="match status" value="1"/>
</dbReference>
<keyword evidence="2" id="KW-0479">Metal-binding</keyword>
<dbReference type="InterPro" id="IPR012340">
    <property type="entry name" value="NA-bd_OB-fold"/>
</dbReference>
<keyword evidence="3" id="KW-0378">Hydrolase</keyword>
<evidence type="ECO:0000256" key="2">
    <source>
        <dbReference type="ARBA" id="ARBA00022723"/>
    </source>
</evidence>
<dbReference type="PANTHER" id="PTHR30001:SF0">
    <property type="entry name" value="RIBONUCLEASE G"/>
    <property type="match status" value="1"/>
</dbReference>
<dbReference type="PANTHER" id="PTHR30001">
    <property type="entry name" value="RIBONUCLEASE"/>
    <property type="match status" value="1"/>
</dbReference>
<keyword evidence="5" id="KW-0694">RNA-binding</keyword>
<dbReference type="Gene3D" id="2.40.50.140">
    <property type="entry name" value="Nucleic acid-binding proteins"/>
    <property type="match status" value="1"/>
</dbReference>
<evidence type="ECO:0000313" key="7">
    <source>
        <dbReference type="EMBL" id="TDQ37967.1"/>
    </source>
</evidence>
<proteinExistence type="predicted"/>
<dbReference type="PROSITE" id="PS50126">
    <property type="entry name" value="S1"/>
    <property type="match status" value="1"/>
</dbReference>
<keyword evidence="4" id="KW-0460">Magnesium</keyword>
<dbReference type="RefSeq" id="WP_166639306.1">
    <property type="nucleotide sequence ID" value="NZ_SNYJ01000011.1"/>
</dbReference>
<organism evidence="7 8">
    <name type="scientific">Aureibacillus halotolerans</name>
    <dbReference type="NCBI Taxonomy" id="1508390"/>
    <lineage>
        <taxon>Bacteria</taxon>
        <taxon>Bacillati</taxon>
        <taxon>Bacillota</taxon>
        <taxon>Bacilli</taxon>
        <taxon>Bacillales</taxon>
        <taxon>Bacillaceae</taxon>
        <taxon>Aureibacillus</taxon>
    </lineage>
</organism>
<dbReference type="SUPFAM" id="SSF50249">
    <property type="entry name" value="Nucleic acid-binding proteins"/>
    <property type="match status" value="1"/>
</dbReference>